<comment type="caution">
    <text evidence="2">The sequence shown here is derived from an EMBL/GenBank/DDBJ whole genome shotgun (WGS) entry which is preliminary data.</text>
</comment>
<keyword evidence="3" id="KW-1185">Reference proteome</keyword>
<dbReference type="Proteomes" id="UP000215483">
    <property type="component" value="Unassembled WGS sequence"/>
</dbReference>
<sequence>MLVDSRGEAAEAILIRGGRVAAVGSNAEVLSAAGTGVERQSLDGATVIPGLVDTHPHLMHFSAMRAPLVDITQARDHADIVAAIRKKAGEVPAGEWILTTPVGEYHYFHRRSWRDLAEGALPDRYVLDRAAADHPVLIQAVAPVLPNVVAMNSAALARCGIDASTPDRVNNVWIEKDADGVPTGILRGSVTSYYNQDPFFNSLREQMPELIQREYVVDALLQAVQGYNAMGITTVYEGHAIEIGQIELYRALGAQGVLNLRVQTAPEIQGTALPADRPKSAEEVRALLETALAMRTLDDDWVRVDGVTACTYGTCYSGNVLSHDGYLDPYGNLTHGHRAISEENMRLAFDFCAEHGLRLNVVSITPDEHDENIALAEETIRKHGLDRLDAVIQHAEMTRPGQSKRLAELGFDLTVSSSFTFGKGDMIAERFGPEALKLLNTFHTHLDAGLSAAGGMDWGPTNPFEQMQLAVTHQMFPSGRTNAGPAQVISRAEAFHMWTGAGAKVLRWDGIGTLTPGNHADLAIVDRNPITCDIDALPATRVLRTHIAGRLVHDNGALPAHA</sequence>
<evidence type="ECO:0000313" key="2">
    <source>
        <dbReference type="EMBL" id="OXZ00564.1"/>
    </source>
</evidence>
<dbReference type="GO" id="GO:0016810">
    <property type="term" value="F:hydrolase activity, acting on carbon-nitrogen (but not peptide) bonds"/>
    <property type="evidence" value="ECO:0007669"/>
    <property type="project" value="InterPro"/>
</dbReference>
<accession>A0A233SY58</accession>
<dbReference type="PANTHER" id="PTHR22642:SF2">
    <property type="entry name" value="PROTEIN LONG AFTER FAR-RED 3"/>
    <property type="match status" value="1"/>
</dbReference>
<dbReference type="EMBL" id="MCGQ01000001">
    <property type="protein sequence ID" value="OXZ00564.1"/>
    <property type="molecule type" value="Genomic_DNA"/>
</dbReference>
<dbReference type="SUPFAM" id="SSF51556">
    <property type="entry name" value="Metallo-dependent hydrolases"/>
    <property type="match status" value="1"/>
</dbReference>
<protein>
    <recommendedName>
        <fullName evidence="1">Amidohydrolase 3 domain-containing protein</fullName>
    </recommendedName>
</protein>
<dbReference type="Pfam" id="PF07969">
    <property type="entry name" value="Amidohydro_3"/>
    <property type="match status" value="1"/>
</dbReference>
<name>A0A233SY58_STRDA</name>
<dbReference type="Gene3D" id="2.30.40.10">
    <property type="entry name" value="Urease, subunit C, domain 1"/>
    <property type="match status" value="1"/>
</dbReference>
<dbReference type="PANTHER" id="PTHR22642">
    <property type="entry name" value="IMIDAZOLONEPROPIONASE"/>
    <property type="match status" value="1"/>
</dbReference>
<dbReference type="InterPro" id="IPR032466">
    <property type="entry name" value="Metal_Hydrolase"/>
</dbReference>
<evidence type="ECO:0000313" key="3">
    <source>
        <dbReference type="Proteomes" id="UP000215483"/>
    </source>
</evidence>
<organism evidence="2 3">
    <name type="scientific">Streptomyces diastatochromogenes</name>
    <dbReference type="NCBI Taxonomy" id="42236"/>
    <lineage>
        <taxon>Bacteria</taxon>
        <taxon>Bacillati</taxon>
        <taxon>Actinomycetota</taxon>
        <taxon>Actinomycetes</taxon>
        <taxon>Kitasatosporales</taxon>
        <taxon>Streptomycetaceae</taxon>
        <taxon>Streptomyces</taxon>
    </lineage>
</organism>
<dbReference type="Gene3D" id="3.10.310.70">
    <property type="match status" value="1"/>
</dbReference>
<dbReference type="AlphaFoldDB" id="A0A233SY58"/>
<dbReference type="InterPro" id="IPR013108">
    <property type="entry name" value="Amidohydro_3"/>
</dbReference>
<feature type="domain" description="Amidohydrolase 3" evidence="1">
    <location>
        <begin position="42"/>
        <end position="553"/>
    </location>
</feature>
<proteinExistence type="predicted"/>
<gene>
    <name evidence="2" type="ORF">BEK98_00405</name>
</gene>
<dbReference type="SUPFAM" id="SSF51338">
    <property type="entry name" value="Composite domain of metallo-dependent hydrolases"/>
    <property type="match status" value="1"/>
</dbReference>
<dbReference type="InterPro" id="IPR011059">
    <property type="entry name" value="Metal-dep_hydrolase_composite"/>
</dbReference>
<reference evidence="2 3" key="1">
    <citation type="submission" date="2016-07" db="EMBL/GenBank/DDBJ databases">
        <title>Draft genome of Streptomyces diastatochromogenes.</title>
        <authorList>
            <person name="Podduturi R."/>
            <person name="Lukassen M.B."/>
            <person name="Clausen N."/>
            <person name="Nielsen J.L."/>
            <person name="Jorgensen N.O."/>
        </authorList>
    </citation>
    <scope>NUCLEOTIDE SEQUENCE [LARGE SCALE GENOMIC DNA]</scope>
    <source>
        <strain evidence="2 3">DSM 40608</strain>
    </source>
</reference>
<dbReference type="Gene3D" id="3.20.20.140">
    <property type="entry name" value="Metal-dependent hydrolases"/>
    <property type="match status" value="1"/>
</dbReference>
<evidence type="ECO:0000259" key="1">
    <source>
        <dbReference type="Pfam" id="PF07969"/>
    </source>
</evidence>